<gene>
    <name evidence="1" type="ORF">BSTOLATCC_MIC53904</name>
</gene>
<reference evidence="1" key="1">
    <citation type="submission" date="2021-09" db="EMBL/GenBank/DDBJ databases">
        <authorList>
            <consortium name="AG Swart"/>
            <person name="Singh M."/>
            <person name="Singh A."/>
            <person name="Seah K."/>
            <person name="Emmerich C."/>
        </authorList>
    </citation>
    <scope>NUCLEOTIDE SEQUENCE</scope>
    <source>
        <strain evidence="1">ATCC30299</strain>
    </source>
</reference>
<protein>
    <submittedName>
        <fullName evidence="1">Uncharacterized protein</fullName>
    </submittedName>
</protein>
<name>A0AAU9K1F3_9CILI</name>
<organism evidence="1 2">
    <name type="scientific">Blepharisma stoltei</name>
    <dbReference type="NCBI Taxonomy" id="1481888"/>
    <lineage>
        <taxon>Eukaryota</taxon>
        <taxon>Sar</taxon>
        <taxon>Alveolata</taxon>
        <taxon>Ciliophora</taxon>
        <taxon>Postciliodesmatophora</taxon>
        <taxon>Heterotrichea</taxon>
        <taxon>Heterotrichida</taxon>
        <taxon>Blepharismidae</taxon>
        <taxon>Blepharisma</taxon>
    </lineage>
</organism>
<keyword evidence="2" id="KW-1185">Reference proteome</keyword>
<dbReference type="Proteomes" id="UP001162131">
    <property type="component" value="Unassembled WGS sequence"/>
</dbReference>
<sequence>MSKNKGKQETIRSGRSKFCPSIKPLPDDFEENLSKLEIQINENGTIEILRTLLEMYSQAIEYHEAMRNSKYRDYQVRMNNLLLNQDAILAPKPPKIQNSGQLLSQRAAEKTVKEHEFISHNASRQVQLNLKGQNDSLVNRVQVRKTRNLSTSPTPLYKKQFRELIELSKTSTRKNKESDISGGISQKKTPQELELELEKILEVHITEKLVNIQKIKEKYRKLGEEKHSRGEDTTHLDYEMMNEINDMENHLEDKRKESLRKLRNDIVETL</sequence>
<dbReference type="EMBL" id="CAJZBQ010000053">
    <property type="protein sequence ID" value="CAG9331845.1"/>
    <property type="molecule type" value="Genomic_DNA"/>
</dbReference>
<accession>A0AAU9K1F3</accession>
<evidence type="ECO:0000313" key="2">
    <source>
        <dbReference type="Proteomes" id="UP001162131"/>
    </source>
</evidence>
<dbReference type="AlphaFoldDB" id="A0AAU9K1F3"/>
<evidence type="ECO:0000313" key="1">
    <source>
        <dbReference type="EMBL" id="CAG9331845.1"/>
    </source>
</evidence>
<comment type="caution">
    <text evidence="1">The sequence shown here is derived from an EMBL/GenBank/DDBJ whole genome shotgun (WGS) entry which is preliminary data.</text>
</comment>
<proteinExistence type="predicted"/>